<dbReference type="Gene3D" id="3.10.28.10">
    <property type="entry name" value="Homing endonucleases"/>
    <property type="match status" value="1"/>
</dbReference>
<dbReference type="GO" id="GO:0005739">
    <property type="term" value="C:mitochondrion"/>
    <property type="evidence" value="ECO:0007669"/>
    <property type="project" value="UniProtKB-ARBA"/>
</dbReference>
<dbReference type="AlphaFoldDB" id="Q950R8"/>
<protein>
    <submittedName>
        <fullName evidence="2">Orf343</fullName>
    </submittedName>
</protein>
<feature type="non-terminal residue" evidence="2">
    <location>
        <position position="1"/>
    </location>
</feature>
<dbReference type="InterPro" id="IPR051289">
    <property type="entry name" value="LAGLIDADG_Endonuclease"/>
</dbReference>
<keyword evidence="2" id="KW-0496">Mitochondrion</keyword>
<dbReference type="InterPro" id="IPR027434">
    <property type="entry name" value="Homing_endonucl"/>
</dbReference>
<geneLocation type="mitochondrion" evidence="2"/>
<sequence length="343" mass="38212">GLAPILNDAICLDLPHAVLAATLIPVVCRNINAKVIGCPTTKRIIQDGLSKLNPNLGHRLAGLFEAEGSLDVPKSNYNSSGSTVYPQIVFAGNSKDLPYFTRLVQILGLDSNAARLVKTPTGTAAILNVRGLIEVYLIICMLNGRLRTSRISTLERAIQWYADYTDFPPITLLPNDRSPLVSNGWFSDFSCGDSCFGIEIYNLKSGKNSGGLITNLTYQLEQSQVQRKTGMSNLPIMESINTEITLAPKVESINRSSSKKFRVRGRSRAAHIILVSYFSQFPMFNSKRLDYLDWLEAYKLRDSYKTHRTPEGVIRQQELAAGMNDSRTYFNWDHLDNLSLSDL</sequence>
<gene>
    <name evidence="2" type="primary">orf343</name>
</gene>
<name>Q950R8_SPIPN</name>
<evidence type="ECO:0000259" key="1">
    <source>
        <dbReference type="Pfam" id="PF00961"/>
    </source>
</evidence>
<reference evidence="2" key="1">
    <citation type="submission" date="2001-07" db="EMBL/GenBank/DDBJ databases">
        <authorList>
            <person name="Lang F.B.F."/>
        </authorList>
    </citation>
    <scope>NUCLEOTIDE SEQUENCE</scope>
</reference>
<dbReference type="RefSeq" id="NP_150311.1">
    <property type="nucleotide sequence ID" value="NC_003052.1"/>
</dbReference>
<evidence type="ECO:0000313" key="2">
    <source>
        <dbReference type="EMBL" id="AAK84240.1"/>
    </source>
</evidence>
<proteinExistence type="predicted"/>
<dbReference type="PANTHER" id="PTHR36181:SF1">
    <property type="entry name" value="LAGLIDADG ENDONUCLEASE"/>
    <property type="match status" value="1"/>
</dbReference>
<dbReference type="Pfam" id="PF00961">
    <property type="entry name" value="LAGLIDADG_1"/>
    <property type="match status" value="1"/>
</dbReference>
<dbReference type="GO" id="GO:0004519">
    <property type="term" value="F:endonuclease activity"/>
    <property type="evidence" value="ECO:0007669"/>
    <property type="project" value="InterPro"/>
</dbReference>
<organism evidence="2">
    <name type="scientific">Spizellomyces punctatus</name>
    <dbReference type="NCBI Taxonomy" id="109760"/>
    <lineage>
        <taxon>Eukaryota</taxon>
        <taxon>Fungi</taxon>
        <taxon>Fungi incertae sedis</taxon>
        <taxon>Chytridiomycota</taxon>
        <taxon>Chytridiomycota incertae sedis</taxon>
        <taxon>Chytridiomycetes</taxon>
        <taxon>Spizellomycetales</taxon>
        <taxon>Spizellomycetaceae</taxon>
        <taxon>Spizellomyces</taxon>
    </lineage>
</organism>
<reference evidence="2" key="2">
    <citation type="journal article" date="2002" name="Mol. Biol. Evol.">
        <title>Hyaloraphidium curvatum: a linear mitochondrial genome, tRNA editing, and an evolutionary link to lower fungi.</title>
        <authorList>
            <person name="Forget L."/>
            <person name="Ustinova J."/>
            <person name="Wang Z."/>
            <person name="Huss V.A."/>
            <person name="Franz Lang B."/>
        </authorList>
    </citation>
    <scope>NUCLEOTIDE SEQUENCE</scope>
</reference>
<accession>Q950R8</accession>
<dbReference type="GeneID" id="809627"/>
<dbReference type="EMBL" id="AF404303">
    <property type="protein sequence ID" value="AAK84240.1"/>
    <property type="molecule type" value="Genomic_DNA"/>
</dbReference>
<feature type="domain" description="Homing endonuclease LAGLIDADG" evidence="1">
    <location>
        <begin position="189"/>
        <end position="298"/>
    </location>
</feature>
<dbReference type="PANTHER" id="PTHR36181">
    <property type="entry name" value="INTRON-ENCODED ENDONUCLEASE AI3-RELATED"/>
    <property type="match status" value="1"/>
</dbReference>
<dbReference type="SUPFAM" id="SSF55608">
    <property type="entry name" value="Homing endonucleases"/>
    <property type="match status" value="2"/>
</dbReference>
<dbReference type="InterPro" id="IPR004860">
    <property type="entry name" value="LAGLIDADG_dom"/>
</dbReference>